<reference evidence="2 3" key="1">
    <citation type="journal article" date="2016" name="Nat. Commun.">
        <title>Thousands of microbial genomes shed light on interconnected biogeochemical processes in an aquifer system.</title>
        <authorList>
            <person name="Anantharaman K."/>
            <person name="Brown C.T."/>
            <person name="Hug L.A."/>
            <person name="Sharon I."/>
            <person name="Castelle C.J."/>
            <person name="Probst A.J."/>
            <person name="Thomas B.C."/>
            <person name="Singh A."/>
            <person name="Wilkins M.J."/>
            <person name="Karaoz U."/>
            <person name="Brodie E.L."/>
            <person name="Williams K.H."/>
            <person name="Hubbard S.S."/>
            <person name="Banfield J.F."/>
        </authorList>
    </citation>
    <scope>NUCLEOTIDE SEQUENCE [LARGE SCALE GENOMIC DNA]</scope>
</reference>
<dbReference type="Pfam" id="PF20803">
    <property type="entry name" value="PaaX_M"/>
    <property type="match status" value="1"/>
</dbReference>
<dbReference type="EMBL" id="MFUE01000015">
    <property type="protein sequence ID" value="OGI77337.1"/>
    <property type="molecule type" value="Genomic_DNA"/>
</dbReference>
<dbReference type="InterPro" id="IPR048846">
    <property type="entry name" value="PaaX-like_central"/>
</dbReference>
<comment type="caution">
    <text evidence="2">The sequence shown here is derived from an EMBL/GenBank/DDBJ whole genome shotgun (WGS) entry which is preliminary data.</text>
</comment>
<dbReference type="PANTHER" id="PTHR30319:SF1">
    <property type="entry name" value="TRANSCRIPTIONAL REPRESSOR PAAX"/>
    <property type="match status" value="1"/>
</dbReference>
<dbReference type="PANTHER" id="PTHR30319">
    <property type="entry name" value="PHENYLACETIC ACID REGULATOR-RELATED TRANSCRIPTIONAL REPRESSOR"/>
    <property type="match status" value="1"/>
</dbReference>
<name>A0A1F6W5Y1_9BACT</name>
<evidence type="ECO:0000313" key="3">
    <source>
        <dbReference type="Proteomes" id="UP000177777"/>
    </source>
</evidence>
<dbReference type="STRING" id="1801754.A3D42_02175"/>
<gene>
    <name evidence="2" type="ORF">A3D42_02175</name>
</gene>
<accession>A0A1F6W5Y1</accession>
<proteinExistence type="predicted"/>
<evidence type="ECO:0000259" key="1">
    <source>
        <dbReference type="Pfam" id="PF20803"/>
    </source>
</evidence>
<sequence>MKNKDVLEYRELFLSRNKKLHLAKRILYGIATGEALFPQFYSRRQEAQALYGLRRYKFIRHTRKDDENFYSLTAKGKNRLRHIIIDEIKIKNSKKWDGEWWLVIYDLPIRFKKARDAFRFKLRDLGFFQFQKSAWIYPYPCEGEILLVANFFGVRKYIEILKVDKILDDKKIRDHFGL</sequence>
<dbReference type="GO" id="GO:0006351">
    <property type="term" value="P:DNA-templated transcription"/>
    <property type="evidence" value="ECO:0007669"/>
    <property type="project" value="TreeGrafter"/>
</dbReference>
<dbReference type="AlphaFoldDB" id="A0A1F6W5Y1"/>
<protein>
    <recommendedName>
        <fullName evidence="1">Transcriptional repressor PaaX-like central Cas2-like domain-containing protein</fullName>
    </recommendedName>
</protein>
<organism evidence="2 3">
    <name type="scientific">Candidatus Nomurabacteria bacterium RIFCSPHIGHO2_02_FULL_41_18</name>
    <dbReference type="NCBI Taxonomy" id="1801754"/>
    <lineage>
        <taxon>Bacteria</taxon>
        <taxon>Candidatus Nomuraibacteriota</taxon>
    </lineage>
</organism>
<dbReference type="Proteomes" id="UP000177777">
    <property type="component" value="Unassembled WGS sequence"/>
</dbReference>
<dbReference type="Gene3D" id="3.30.70.2650">
    <property type="match status" value="1"/>
</dbReference>
<feature type="domain" description="Transcriptional repressor PaaX-like central Cas2-like" evidence="1">
    <location>
        <begin position="94"/>
        <end position="165"/>
    </location>
</feature>
<evidence type="ECO:0000313" key="2">
    <source>
        <dbReference type="EMBL" id="OGI77337.1"/>
    </source>
</evidence>